<dbReference type="Pfam" id="PF01424">
    <property type="entry name" value="R3H"/>
    <property type="match status" value="1"/>
</dbReference>
<feature type="region of interest" description="Disordered" evidence="1">
    <location>
        <begin position="136"/>
        <end position="202"/>
    </location>
</feature>
<organism evidence="3 4">
    <name type="scientific">Clavelina lepadiformis</name>
    <name type="common">Light-bulb sea squirt</name>
    <name type="synonym">Ascidia lepadiformis</name>
    <dbReference type="NCBI Taxonomy" id="159417"/>
    <lineage>
        <taxon>Eukaryota</taxon>
        <taxon>Metazoa</taxon>
        <taxon>Chordata</taxon>
        <taxon>Tunicata</taxon>
        <taxon>Ascidiacea</taxon>
        <taxon>Aplousobranchia</taxon>
        <taxon>Clavelinidae</taxon>
        <taxon>Clavelina</taxon>
    </lineage>
</organism>
<dbReference type="EMBL" id="CAWYQH010000057">
    <property type="protein sequence ID" value="CAK8678626.1"/>
    <property type="molecule type" value="Genomic_DNA"/>
</dbReference>
<dbReference type="PANTHER" id="PTHR13498">
    <property type="entry name" value="SPERM ASSOCIATED ANTIGEN 7"/>
    <property type="match status" value="1"/>
</dbReference>
<feature type="domain" description="R3H" evidence="2">
    <location>
        <begin position="45"/>
        <end position="108"/>
    </location>
</feature>
<evidence type="ECO:0000259" key="2">
    <source>
        <dbReference type="PROSITE" id="PS51061"/>
    </source>
</evidence>
<keyword evidence="4" id="KW-1185">Reference proteome</keyword>
<protein>
    <recommendedName>
        <fullName evidence="2">R3H domain-containing protein</fullName>
    </recommendedName>
</protein>
<dbReference type="PANTHER" id="PTHR13498:SF3">
    <property type="entry name" value="SPERM-ASSOCIATED ANTIGEN 7"/>
    <property type="match status" value="1"/>
</dbReference>
<dbReference type="SUPFAM" id="SSF82708">
    <property type="entry name" value="R3H domain"/>
    <property type="match status" value="1"/>
</dbReference>
<evidence type="ECO:0000313" key="3">
    <source>
        <dbReference type="EMBL" id="CAK8678626.1"/>
    </source>
</evidence>
<evidence type="ECO:0000313" key="4">
    <source>
        <dbReference type="Proteomes" id="UP001642483"/>
    </source>
</evidence>
<gene>
    <name evidence="3" type="ORF">CVLEPA_LOCUS8533</name>
</gene>
<dbReference type="SMART" id="SM00393">
    <property type="entry name" value="R3H"/>
    <property type="match status" value="1"/>
</dbReference>
<comment type="caution">
    <text evidence="3">The sequence shown here is derived from an EMBL/GenBank/DDBJ whole genome shotgun (WGS) entry which is preliminary data.</text>
</comment>
<reference evidence="3 4" key="1">
    <citation type="submission" date="2024-02" db="EMBL/GenBank/DDBJ databases">
        <authorList>
            <person name="Daric V."/>
            <person name="Darras S."/>
        </authorList>
    </citation>
    <scope>NUCLEOTIDE SEQUENCE [LARGE SCALE GENOMIC DNA]</scope>
</reference>
<dbReference type="InterPro" id="IPR017330">
    <property type="entry name" value="SPAG7"/>
</dbReference>
<name>A0ABP0FG34_CLALP</name>
<dbReference type="PROSITE" id="PS51061">
    <property type="entry name" value="R3H"/>
    <property type="match status" value="1"/>
</dbReference>
<feature type="region of interest" description="Disordered" evidence="1">
    <location>
        <begin position="1"/>
        <end position="29"/>
    </location>
</feature>
<dbReference type="InterPro" id="IPR036867">
    <property type="entry name" value="R3H_dom_sf"/>
</dbReference>
<feature type="compositionally biased region" description="Basic and acidic residues" evidence="1">
    <location>
        <begin position="136"/>
        <end position="168"/>
    </location>
</feature>
<dbReference type="PIRSF" id="PIRSF037943">
    <property type="entry name" value="Sperm-assoc_antigen_PAG7"/>
    <property type="match status" value="1"/>
</dbReference>
<dbReference type="InterPro" id="IPR001374">
    <property type="entry name" value="R3H_dom"/>
</dbReference>
<proteinExistence type="predicted"/>
<evidence type="ECO:0000256" key="1">
    <source>
        <dbReference type="SAM" id="MobiDB-lite"/>
    </source>
</evidence>
<sequence length="225" mass="25672">MADLLGSILGSMEKPPSVPESVRKKAKEEEAKLEKLKKQNRLQKEKFQKEIQTAISDFAKNSSETRKSLKPMNKLERSLVHEMAEEAGLTSQAFGVEEHDRHVMLFKKDHPPSEEEIDAYKRGEIWSNEKAEALKQQKVAQEERLKADENPTPLEKSEPTSNYKDKYNHLIGTSAAKDAARKTEANKSFGMVPSRNKRDQRSIEETLNEIRAKKKQKVQSNADDP</sequence>
<dbReference type="Proteomes" id="UP001642483">
    <property type="component" value="Unassembled WGS sequence"/>
</dbReference>
<accession>A0ABP0FG34</accession>
<dbReference type="Gene3D" id="3.30.1370.50">
    <property type="entry name" value="R3H-like domain"/>
    <property type="match status" value="1"/>
</dbReference>